<dbReference type="AlphaFoldDB" id="A0A1B2EU18"/>
<geneLocation type="plasmid" evidence="2">
    <name>unnamed3</name>
</geneLocation>
<dbReference type="EMBL" id="CP016618">
    <property type="protein sequence ID" value="ANY83471.1"/>
    <property type="molecule type" value="Genomic_DNA"/>
</dbReference>
<keyword evidence="1" id="KW-0472">Membrane</keyword>
<protein>
    <submittedName>
        <fullName evidence="2">Uncharacterized protein</fullName>
    </submittedName>
</protein>
<proteinExistence type="predicted"/>
<keyword evidence="1" id="KW-0812">Transmembrane</keyword>
<name>A0A1B2EU18_9HYPH</name>
<sequence>MRSTRHGPCLMAPHRWAILIGGSKTAGFSTAVILAYLLSCPVGAQIRDPQQAALDDFVAARMLGTKCPSWQIDLAEARTRFAQLNLQPTDWQDGGRHASFFDERLSYYGSLLSRMSETRACAAAEEAFGPVGRVRRGWMKRQ</sequence>
<keyword evidence="2" id="KW-0614">Plasmid</keyword>
<gene>
    <name evidence="2" type="ORF">BB934_34940</name>
</gene>
<organism evidence="2">
    <name type="scientific">Microvirga ossetica</name>
    <dbReference type="NCBI Taxonomy" id="1882682"/>
    <lineage>
        <taxon>Bacteria</taxon>
        <taxon>Pseudomonadati</taxon>
        <taxon>Pseudomonadota</taxon>
        <taxon>Alphaproteobacteria</taxon>
        <taxon>Hyphomicrobiales</taxon>
        <taxon>Methylobacteriaceae</taxon>
        <taxon>Microvirga</taxon>
    </lineage>
</organism>
<keyword evidence="1" id="KW-1133">Transmembrane helix</keyword>
<dbReference type="KEGG" id="moc:BB934_34940"/>
<accession>A0A1B2EU18</accession>
<reference evidence="2" key="1">
    <citation type="submission" date="2016-07" db="EMBL/GenBank/DDBJ databases">
        <title>Microvirga ossetica sp. nov. a new species of rhizobia isolated from root nodules of the legume species Vicia alpestris Steven originated from North Ossetia region in the Caucasus.</title>
        <authorList>
            <person name="Safronova V.I."/>
            <person name="Kuznetsova I.G."/>
            <person name="Sazanova A.L."/>
            <person name="Belimov A."/>
            <person name="Andronov E."/>
            <person name="Osledkin Y.S."/>
            <person name="Onishchuk O.P."/>
            <person name="Kurchak O.N."/>
            <person name="Shaposhnikov A.I."/>
            <person name="Willems A."/>
            <person name="Tikhonovich I.A."/>
        </authorList>
    </citation>
    <scope>NUCLEOTIDE SEQUENCE [LARGE SCALE GENOMIC DNA]</scope>
    <source>
        <strain evidence="2">V5/3M</strain>
        <plasmid evidence="2">unnamed3</plasmid>
    </source>
</reference>
<evidence type="ECO:0000256" key="1">
    <source>
        <dbReference type="SAM" id="Phobius"/>
    </source>
</evidence>
<feature type="transmembrane region" description="Helical" evidence="1">
    <location>
        <begin position="16"/>
        <end position="38"/>
    </location>
</feature>
<evidence type="ECO:0000313" key="2">
    <source>
        <dbReference type="EMBL" id="ANY83471.1"/>
    </source>
</evidence>